<dbReference type="Proteomes" id="UP000054217">
    <property type="component" value="Unassembled WGS sequence"/>
</dbReference>
<evidence type="ECO:0000313" key="4">
    <source>
        <dbReference type="EMBL" id="KIO03758.1"/>
    </source>
</evidence>
<keyword evidence="1" id="KW-0175">Coiled coil</keyword>
<dbReference type="InParanoid" id="A0A0C3J3V3"/>
<protein>
    <recommendedName>
        <fullName evidence="3">SWI/SNF and RSC complexes subunit Ssr4 N-terminal domain-containing protein</fullName>
    </recommendedName>
</protein>
<proteinExistence type="predicted"/>
<reference evidence="4 5" key="1">
    <citation type="submission" date="2014-04" db="EMBL/GenBank/DDBJ databases">
        <authorList>
            <consortium name="DOE Joint Genome Institute"/>
            <person name="Kuo A."/>
            <person name="Kohler A."/>
            <person name="Costa M.D."/>
            <person name="Nagy L.G."/>
            <person name="Floudas D."/>
            <person name="Copeland A."/>
            <person name="Barry K.W."/>
            <person name="Cichocki N."/>
            <person name="Veneault-Fourrey C."/>
            <person name="LaButti K."/>
            <person name="Lindquist E.A."/>
            <person name="Lipzen A."/>
            <person name="Lundell T."/>
            <person name="Morin E."/>
            <person name="Murat C."/>
            <person name="Sun H."/>
            <person name="Tunlid A."/>
            <person name="Henrissat B."/>
            <person name="Grigoriev I.V."/>
            <person name="Hibbett D.S."/>
            <person name="Martin F."/>
            <person name="Nordberg H.P."/>
            <person name="Cantor M.N."/>
            <person name="Hua S.X."/>
        </authorList>
    </citation>
    <scope>NUCLEOTIDE SEQUENCE [LARGE SCALE GENOMIC DNA]</scope>
    <source>
        <strain evidence="4 5">Marx 270</strain>
    </source>
</reference>
<feature type="compositionally biased region" description="Acidic residues" evidence="2">
    <location>
        <begin position="261"/>
        <end position="270"/>
    </location>
</feature>
<dbReference type="EMBL" id="KN831974">
    <property type="protein sequence ID" value="KIO03758.1"/>
    <property type="molecule type" value="Genomic_DNA"/>
</dbReference>
<feature type="compositionally biased region" description="Pro residues" evidence="2">
    <location>
        <begin position="179"/>
        <end position="196"/>
    </location>
</feature>
<dbReference type="HOGENOM" id="CLU_044238_0_0_1"/>
<dbReference type="STRING" id="870435.A0A0C3J3V3"/>
<evidence type="ECO:0000256" key="2">
    <source>
        <dbReference type="SAM" id="MobiDB-lite"/>
    </source>
</evidence>
<organism evidence="4 5">
    <name type="scientific">Pisolithus tinctorius Marx 270</name>
    <dbReference type="NCBI Taxonomy" id="870435"/>
    <lineage>
        <taxon>Eukaryota</taxon>
        <taxon>Fungi</taxon>
        <taxon>Dikarya</taxon>
        <taxon>Basidiomycota</taxon>
        <taxon>Agaricomycotina</taxon>
        <taxon>Agaricomycetes</taxon>
        <taxon>Agaricomycetidae</taxon>
        <taxon>Boletales</taxon>
        <taxon>Sclerodermatineae</taxon>
        <taxon>Pisolithaceae</taxon>
        <taxon>Pisolithus</taxon>
    </lineage>
</organism>
<gene>
    <name evidence="4" type="ORF">M404DRAFT_606040</name>
</gene>
<dbReference type="AlphaFoldDB" id="A0A0C3J3V3"/>
<name>A0A0C3J3V3_PISTI</name>
<feature type="domain" description="SWI/SNF and RSC complexes subunit Ssr4 N-terminal" evidence="3">
    <location>
        <begin position="24"/>
        <end position="145"/>
    </location>
</feature>
<feature type="region of interest" description="Disordered" evidence="2">
    <location>
        <begin position="228"/>
        <end position="273"/>
    </location>
</feature>
<feature type="coiled-coil region" evidence="1">
    <location>
        <begin position="315"/>
        <end position="342"/>
    </location>
</feature>
<reference evidence="5" key="2">
    <citation type="submission" date="2015-01" db="EMBL/GenBank/DDBJ databases">
        <title>Evolutionary Origins and Diversification of the Mycorrhizal Mutualists.</title>
        <authorList>
            <consortium name="DOE Joint Genome Institute"/>
            <consortium name="Mycorrhizal Genomics Consortium"/>
            <person name="Kohler A."/>
            <person name="Kuo A."/>
            <person name="Nagy L.G."/>
            <person name="Floudas D."/>
            <person name="Copeland A."/>
            <person name="Barry K.W."/>
            <person name="Cichocki N."/>
            <person name="Veneault-Fourrey C."/>
            <person name="LaButti K."/>
            <person name="Lindquist E.A."/>
            <person name="Lipzen A."/>
            <person name="Lundell T."/>
            <person name="Morin E."/>
            <person name="Murat C."/>
            <person name="Riley R."/>
            <person name="Ohm R."/>
            <person name="Sun H."/>
            <person name="Tunlid A."/>
            <person name="Henrissat B."/>
            <person name="Grigoriev I.V."/>
            <person name="Hibbett D.S."/>
            <person name="Martin F."/>
        </authorList>
    </citation>
    <scope>NUCLEOTIDE SEQUENCE [LARGE SCALE GENOMIC DNA]</scope>
    <source>
        <strain evidence="5">Marx 270</strain>
    </source>
</reference>
<accession>A0A0C3J3V3</accession>
<sequence length="361" mass="40514">MSFQPQAHPDPPCLRFPENLGLHAAVNIEAAVNMLLRAVQMSQNVPYMWTFIDKPAEGQLFLLYLQNPAQFPNDGIRYQDQESRYIIPAGNREMEVSEIKHGFVPNSPDTTAWRLRRRYRLHRGGHPQLVLVHYTRGPPIQIVPSLLNSPVRQYPLRQITEPSVYIMGDKAGQKVYPPGSAPPPPPQAPMGMPPHPMSMNQQGVNPPVVNINAPGMGMNAQAMLAQQNSAMEALERRRERERPRERGGSMSGSRPGPPRLDDDDSADETETISTRTLAITRYRRNHELMEEVFKQAAFGNVKQPAPQTAYSIFDKSELEAKVNKLREEVDALRAKAVERKTRLVSENVIAVNAPSPMEIAP</sequence>
<dbReference type="OrthoDB" id="5321006at2759"/>
<feature type="region of interest" description="Disordered" evidence="2">
    <location>
        <begin position="172"/>
        <end position="198"/>
    </location>
</feature>
<keyword evidence="5" id="KW-1185">Reference proteome</keyword>
<evidence type="ECO:0000313" key="5">
    <source>
        <dbReference type="Proteomes" id="UP000054217"/>
    </source>
</evidence>
<dbReference type="Pfam" id="PF08549">
    <property type="entry name" value="SWI-SNF_Ssr4_N"/>
    <property type="match status" value="1"/>
</dbReference>
<evidence type="ECO:0000256" key="1">
    <source>
        <dbReference type="SAM" id="Coils"/>
    </source>
</evidence>
<dbReference type="GO" id="GO:0006338">
    <property type="term" value="P:chromatin remodeling"/>
    <property type="evidence" value="ECO:0007669"/>
    <property type="project" value="InterPro"/>
</dbReference>
<evidence type="ECO:0000259" key="3">
    <source>
        <dbReference type="Pfam" id="PF08549"/>
    </source>
</evidence>
<feature type="compositionally biased region" description="Basic and acidic residues" evidence="2">
    <location>
        <begin position="233"/>
        <end position="247"/>
    </location>
</feature>
<dbReference type="InterPro" id="IPR013859">
    <property type="entry name" value="Ssr4_N"/>
</dbReference>